<dbReference type="HOGENOM" id="CLU_311855_0_0_4"/>
<accession>Q479Z8</accession>
<organism evidence="1">
    <name type="scientific">Dechloromonas aromatica (strain RCB)</name>
    <dbReference type="NCBI Taxonomy" id="159087"/>
    <lineage>
        <taxon>Bacteria</taxon>
        <taxon>Pseudomonadati</taxon>
        <taxon>Pseudomonadota</taxon>
        <taxon>Betaproteobacteria</taxon>
        <taxon>Rhodocyclales</taxon>
        <taxon>Azonexaceae</taxon>
        <taxon>Dechloromonas</taxon>
    </lineage>
</organism>
<dbReference type="eggNOG" id="COG0419">
    <property type="taxonomic scope" value="Bacteria"/>
</dbReference>
<sequence length="941" mass="103730">MAEPLKIIRRLNEVTTDYAVFERDQVLTETQLNSVVEYLDDQSRLTRTQLLGIGIVGGLWPSLGKEQLVVSKGVGVTSDGDLIGLSDDTVFDRWLAYDESAPAYDAFYDGEKMLPLIELLAADDKREGKPLAEIGDTLKQMVAIAFMESYENDPDLCTGGDCDNRGRTARNTQRLLLINRELAEKIRLNASFRTGAELARQLKRVRVTRVDLGTGSDAKVDVTSAELFAARYRTAADSSFKALYGAVKQLIDRVGDGAALGLPSPVGWTAGLDKRLQALPGTVGGIQYFHDHAKDLVAVWNDLRAALFADDGVLCPASEAFPKHLLLGALADPSVDRTGCYPAPWLAGGMLERQRVILLMRKFGLLLDAFELPKAQIPKIIPSRRESIALDERAIPVYYRADATLRELWNDTRRQRGESEDNTGYHWTQATDLQPILPEAPLAERQLPDPFLSDQGGNDFYRIEGFLGLKADVAERAIEKLIRQRNLPISVVSALTHNQRQWIIRGPKFKKTSLHSLHYLLRQDLTSHLKDNIAYSGRLIEDVKKAQTDWSADEDRKLKVGGIFTQHAALTTDYAKPIENAKIQLEAADTDLIGSATKPGPLATRSYKGFVAQDKTIRERLSTVVVGAATAKANLGHVTRNDIVSPLDSFAGSKSHLWVDWLGDILKKREDDQKDRLLLTNMLNEHPGLEHAGGVVPGGTFVLVYNDAGIVIGDLMLPYWIDDNDESDFDEPQLTLPDISLRLPKDLMPIKFIKPLDLSFDDFKVTKIAPEIKIQENYSKFFQTSLGSLGEVLKTKASSVNDGVKAATGDKYMEQMLAIVKSQQEQIKGLREVAGDDRMTPATREKALEQAKAVEAQLAVSVGTTVEYFAVAAPETVRFEADKAAVYETVGSAINMVTDKDASARLQTNLKETAIAANKVPTGSSAMVAEQMMNKVGIRIG</sequence>
<proteinExistence type="predicted"/>
<evidence type="ECO:0000313" key="1">
    <source>
        <dbReference type="EMBL" id="AAZ48333.1"/>
    </source>
</evidence>
<reference evidence="1" key="1">
    <citation type="submission" date="2005-08" db="EMBL/GenBank/DDBJ databases">
        <title>Complete sequence of Dechloromonas aromatica RCB.</title>
        <authorList>
            <person name="Salinero K.K."/>
            <person name="Copeland A."/>
            <person name="Lucas S."/>
            <person name="Lapidus A."/>
            <person name="Barry K."/>
            <person name="Detter J.C."/>
            <person name="Glavina T."/>
            <person name="Hammon N."/>
            <person name="Israni S."/>
            <person name="Pitluck S."/>
            <person name="Di Bartolo G."/>
            <person name="Trong S."/>
            <person name="Schmutz J."/>
            <person name="Larimer F."/>
            <person name="Land M."/>
            <person name="Ivanova N."/>
            <person name="Richardson P."/>
        </authorList>
    </citation>
    <scope>NUCLEOTIDE SEQUENCE</scope>
    <source>
        <strain evidence="1">RCB</strain>
    </source>
</reference>
<dbReference type="STRING" id="159087.Daro_3604"/>
<gene>
    <name evidence="1" type="ordered locus">Daro_3604</name>
</gene>
<dbReference type="KEGG" id="dar:Daro_3604"/>
<dbReference type="AlphaFoldDB" id="Q479Z8"/>
<name>Q479Z8_DECAR</name>
<protein>
    <submittedName>
        <fullName evidence="1">Uncharacterized protein</fullName>
    </submittedName>
</protein>
<dbReference type="EMBL" id="CP000089">
    <property type="protein sequence ID" value="AAZ48333.1"/>
    <property type="molecule type" value="Genomic_DNA"/>
</dbReference>
<dbReference type="OrthoDB" id="596204at2"/>